<keyword evidence="6" id="KW-0732">Signal</keyword>
<dbReference type="InterPro" id="IPR001314">
    <property type="entry name" value="Peptidase_S1A"/>
</dbReference>
<comment type="caution">
    <text evidence="8">The sequence shown here is derived from an EMBL/GenBank/DDBJ whole genome shotgun (WGS) entry which is preliminary data.</text>
</comment>
<dbReference type="InterPro" id="IPR033116">
    <property type="entry name" value="TRYPSIN_SER"/>
</dbReference>
<accession>A0AA39I666</accession>
<evidence type="ECO:0000256" key="4">
    <source>
        <dbReference type="ARBA" id="ARBA00023157"/>
    </source>
</evidence>
<dbReference type="SUPFAM" id="SSF50494">
    <property type="entry name" value="Trypsin-like serine proteases"/>
    <property type="match status" value="1"/>
</dbReference>
<dbReference type="GO" id="GO:0004252">
    <property type="term" value="F:serine-type endopeptidase activity"/>
    <property type="evidence" value="ECO:0007669"/>
    <property type="project" value="InterPro"/>
</dbReference>
<keyword evidence="9" id="KW-1185">Reference proteome</keyword>
<dbReference type="InterPro" id="IPR009003">
    <property type="entry name" value="Peptidase_S1_PA"/>
</dbReference>
<dbReference type="GO" id="GO:0006508">
    <property type="term" value="P:proteolysis"/>
    <property type="evidence" value="ECO:0007669"/>
    <property type="project" value="UniProtKB-KW"/>
</dbReference>
<dbReference type="FunFam" id="2.40.10.10:FF:000003">
    <property type="entry name" value="Transmembrane serine protease 3"/>
    <property type="match status" value="1"/>
</dbReference>
<organism evidence="8 9">
    <name type="scientific">Steinernema hermaphroditum</name>
    <dbReference type="NCBI Taxonomy" id="289476"/>
    <lineage>
        <taxon>Eukaryota</taxon>
        <taxon>Metazoa</taxon>
        <taxon>Ecdysozoa</taxon>
        <taxon>Nematoda</taxon>
        <taxon>Chromadorea</taxon>
        <taxon>Rhabditida</taxon>
        <taxon>Tylenchina</taxon>
        <taxon>Panagrolaimomorpha</taxon>
        <taxon>Strongyloidoidea</taxon>
        <taxon>Steinernematidae</taxon>
        <taxon>Steinernema</taxon>
    </lineage>
</organism>
<dbReference type="CDD" id="cd00190">
    <property type="entry name" value="Tryp_SPc"/>
    <property type="match status" value="1"/>
</dbReference>
<name>A0AA39I666_9BILA</name>
<dbReference type="PROSITE" id="PS00135">
    <property type="entry name" value="TRYPSIN_SER"/>
    <property type="match status" value="1"/>
</dbReference>
<dbReference type="Proteomes" id="UP001175271">
    <property type="component" value="Unassembled WGS sequence"/>
</dbReference>
<sequence length="281" mass="30589">MKLLLVLALAGLALADSSIDCGRTPIAPEEILIVGGKVAKAYSWPWQVELCMNGDDGKCHLECGGTIIDEQWIMSAAHCVDGNTKQPQLYGVKAGTFNYHDDNEPEEQVFKVLEIHEHPNYSTPLTFSHDMSLLKLDRPIKFGKHVQPVCVPSSVKNLVHTGKSAYVTGWGAIYEGGPVSAQLRQVIVPFLDMSACETEYPGEIDPLTMECAGRKGVDSCQGDSGGPLVTKHQDNGRWYQAGIVSWGYGCAENKHAGVYSRPSSMCDFIEKTLGKPVCKST</sequence>
<dbReference type="EMBL" id="JAUCMV010000002">
    <property type="protein sequence ID" value="KAK0418567.1"/>
    <property type="molecule type" value="Genomic_DNA"/>
</dbReference>
<reference evidence="8" key="1">
    <citation type="submission" date="2023-06" db="EMBL/GenBank/DDBJ databases">
        <title>Genomic analysis of the entomopathogenic nematode Steinernema hermaphroditum.</title>
        <authorList>
            <person name="Schwarz E.M."/>
            <person name="Heppert J.K."/>
            <person name="Baniya A."/>
            <person name="Schwartz H.T."/>
            <person name="Tan C.-H."/>
            <person name="Antoshechkin I."/>
            <person name="Sternberg P.W."/>
            <person name="Goodrich-Blair H."/>
            <person name="Dillman A.R."/>
        </authorList>
    </citation>
    <scope>NUCLEOTIDE SEQUENCE</scope>
    <source>
        <strain evidence="8">PS9179</strain>
        <tissue evidence="8">Whole animal</tissue>
    </source>
</reference>
<evidence type="ECO:0000259" key="7">
    <source>
        <dbReference type="PROSITE" id="PS50240"/>
    </source>
</evidence>
<dbReference type="SMART" id="SM00020">
    <property type="entry name" value="Tryp_SPc"/>
    <property type="match status" value="1"/>
</dbReference>
<feature type="domain" description="Peptidase S1" evidence="7">
    <location>
        <begin position="33"/>
        <end position="274"/>
    </location>
</feature>
<evidence type="ECO:0000313" key="9">
    <source>
        <dbReference type="Proteomes" id="UP001175271"/>
    </source>
</evidence>
<evidence type="ECO:0000256" key="6">
    <source>
        <dbReference type="SAM" id="SignalP"/>
    </source>
</evidence>
<evidence type="ECO:0000256" key="2">
    <source>
        <dbReference type="ARBA" id="ARBA00022801"/>
    </source>
</evidence>
<evidence type="ECO:0000313" key="8">
    <source>
        <dbReference type="EMBL" id="KAK0418567.1"/>
    </source>
</evidence>
<protein>
    <recommendedName>
        <fullName evidence="7">Peptidase S1 domain-containing protein</fullName>
    </recommendedName>
</protein>
<dbReference type="PROSITE" id="PS50240">
    <property type="entry name" value="TRYPSIN_DOM"/>
    <property type="match status" value="1"/>
</dbReference>
<keyword evidence="3 5" id="KW-0720">Serine protease</keyword>
<dbReference type="PANTHER" id="PTHR24252:SF7">
    <property type="entry name" value="HYALIN"/>
    <property type="match status" value="1"/>
</dbReference>
<evidence type="ECO:0000256" key="3">
    <source>
        <dbReference type="ARBA" id="ARBA00022825"/>
    </source>
</evidence>
<evidence type="ECO:0000256" key="1">
    <source>
        <dbReference type="ARBA" id="ARBA00022670"/>
    </source>
</evidence>
<dbReference type="InterPro" id="IPR018114">
    <property type="entry name" value="TRYPSIN_HIS"/>
</dbReference>
<dbReference type="Pfam" id="PF00089">
    <property type="entry name" value="Trypsin"/>
    <property type="match status" value="1"/>
</dbReference>
<feature type="chain" id="PRO_5041253454" description="Peptidase S1 domain-containing protein" evidence="6">
    <location>
        <begin position="16"/>
        <end position="281"/>
    </location>
</feature>
<dbReference type="PRINTS" id="PR00722">
    <property type="entry name" value="CHYMOTRYPSIN"/>
</dbReference>
<evidence type="ECO:0000256" key="5">
    <source>
        <dbReference type="RuleBase" id="RU363034"/>
    </source>
</evidence>
<dbReference type="Gene3D" id="2.40.10.10">
    <property type="entry name" value="Trypsin-like serine proteases"/>
    <property type="match status" value="1"/>
</dbReference>
<keyword evidence="1 5" id="KW-0645">Protease</keyword>
<keyword evidence="2 5" id="KW-0378">Hydrolase</keyword>
<dbReference type="PROSITE" id="PS00134">
    <property type="entry name" value="TRYPSIN_HIS"/>
    <property type="match status" value="1"/>
</dbReference>
<gene>
    <name evidence="8" type="ORF">QR680_013646</name>
</gene>
<dbReference type="AlphaFoldDB" id="A0AA39I666"/>
<feature type="signal peptide" evidence="6">
    <location>
        <begin position="1"/>
        <end position="15"/>
    </location>
</feature>
<dbReference type="InterPro" id="IPR043504">
    <property type="entry name" value="Peptidase_S1_PA_chymotrypsin"/>
</dbReference>
<dbReference type="PANTHER" id="PTHR24252">
    <property type="entry name" value="ACROSIN-RELATED"/>
    <property type="match status" value="1"/>
</dbReference>
<dbReference type="InterPro" id="IPR001254">
    <property type="entry name" value="Trypsin_dom"/>
</dbReference>
<proteinExistence type="predicted"/>
<keyword evidence="4" id="KW-1015">Disulfide bond</keyword>